<name>A0A9E7GBB0_9LILI</name>
<keyword evidence="1" id="KW-0645">Protease</keyword>
<dbReference type="InterPro" id="IPR012337">
    <property type="entry name" value="RNaseH-like_sf"/>
</dbReference>
<evidence type="ECO:0000313" key="5">
    <source>
        <dbReference type="Proteomes" id="UP001055439"/>
    </source>
</evidence>
<dbReference type="SUPFAM" id="SSF53098">
    <property type="entry name" value="Ribonuclease H-like"/>
    <property type="match status" value="1"/>
</dbReference>
<evidence type="ECO:0000259" key="3">
    <source>
        <dbReference type="PROSITE" id="PS50994"/>
    </source>
</evidence>
<gene>
    <name evidence="4" type="ORF">MUK42_06440</name>
</gene>
<dbReference type="Pfam" id="PF22936">
    <property type="entry name" value="Pol_BBD"/>
    <property type="match status" value="1"/>
</dbReference>
<dbReference type="PANTHER" id="PTHR42648:SF28">
    <property type="entry name" value="TRANSPOSON-ENCODED PROTEIN WITH RIBONUCLEASE H-LIKE AND RETROVIRUS ZINC FINGER-LIKE DOMAINS"/>
    <property type="match status" value="1"/>
</dbReference>
<dbReference type="InterPro" id="IPR054722">
    <property type="entry name" value="PolX-like_BBD"/>
</dbReference>
<feature type="signal peptide" evidence="2">
    <location>
        <begin position="1"/>
        <end position="21"/>
    </location>
</feature>
<keyword evidence="5" id="KW-1185">Reference proteome</keyword>
<dbReference type="GO" id="GO:0003676">
    <property type="term" value="F:nucleic acid binding"/>
    <property type="evidence" value="ECO:0007669"/>
    <property type="project" value="InterPro"/>
</dbReference>
<accession>A0A9E7GBB0</accession>
<dbReference type="InterPro" id="IPR036397">
    <property type="entry name" value="RNaseH_sf"/>
</dbReference>
<keyword evidence="2" id="KW-0732">Signal</keyword>
<feature type="domain" description="Integrase catalytic" evidence="3">
    <location>
        <begin position="105"/>
        <end position="242"/>
    </location>
</feature>
<dbReference type="Proteomes" id="UP001055439">
    <property type="component" value="Chromosome 6"/>
</dbReference>
<evidence type="ECO:0000256" key="2">
    <source>
        <dbReference type="SAM" id="SignalP"/>
    </source>
</evidence>
<dbReference type="PROSITE" id="PS50994">
    <property type="entry name" value="INTEGRASE"/>
    <property type="match status" value="1"/>
</dbReference>
<dbReference type="GO" id="GO:0015074">
    <property type="term" value="P:DNA integration"/>
    <property type="evidence" value="ECO:0007669"/>
    <property type="project" value="InterPro"/>
</dbReference>
<dbReference type="GO" id="GO:0006508">
    <property type="term" value="P:proteolysis"/>
    <property type="evidence" value="ECO:0007669"/>
    <property type="project" value="UniProtKB-KW"/>
</dbReference>
<dbReference type="Gene3D" id="3.30.420.10">
    <property type="entry name" value="Ribonuclease H-like superfamily/Ribonuclease H"/>
    <property type="match status" value="1"/>
</dbReference>
<reference evidence="4" key="1">
    <citation type="submission" date="2022-05" db="EMBL/GenBank/DDBJ databases">
        <title>The Musa troglodytarum L. genome provides insights into the mechanism of non-climacteric behaviour and enrichment of carotenoids.</title>
        <authorList>
            <person name="Wang J."/>
        </authorList>
    </citation>
    <scope>NUCLEOTIDE SEQUENCE</scope>
    <source>
        <tissue evidence="4">Leaf</tissue>
    </source>
</reference>
<protein>
    <recommendedName>
        <fullName evidence="3">Integrase catalytic domain-containing protein</fullName>
    </recommendedName>
</protein>
<evidence type="ECO:0000256" key="1">
    <source>
        <dbReference type="ARBA" id="ARBA00022670"/>
    </source>
</evidence>
<feature type="chain" id="PRO_5039134965" description="Integrase catalytic domain-containing protein" evidence="2">
    <location>
        <begin position="22"/>
        <end position="266"/>
    </location>
</feature>
<dbReference type="InterPro" id="IPR001584">
    <property type="entry name" value="Integrase_cat-core"/>
</dbReference>
<evidence type="ECO:0000313" key="4">
    <source>
        <dbReference type="EMBL" id="URE11220.1"/>
    </source>
</evidence>
<dbReference type="EMBL" id="CP097508">
    <property type="protein sequence ID" value="URE11220.1"/>
    <property type="molecule type" value="Genomic_DNA"/>
</dbReference>
<dbReference type="OrthoDB" id="906313at2759"/>
<dbReference type="PANTHER" id="PTHR42648">
    <property type="entry name" value="TRANSPOSASE, PUTATIVE-RELATED"/>
    <property type="match status" value="1"/>
</dbReference>
<dbReference type="AlphaFoldDB" id="A0A9E7GBB0"/>
<dbReference type="GO" id="GO:0008233">
    <property type="term" value="F:peptidase activity"/>
    <property type="evidence" value="ECO:0007669"/>
    <property type="project" value="UniProtKB-KW"/>
</dbReference>
<sequence>MQRADIEVLALSFFFSRLSLFWDLEWIIDTGASYHATPHREFFATYKSRNFGVVKMDNHGTTDIMGMGDIHIKTNLGCKLVLKDVRHVVDLRLNLLSVGKLDDEDYNNRKVWAYALKTKDQVISVFKEFHARVERETERQLKCIRSDNGGEYIGLFDDYYMSHDIQHEMIVPGTPQHNAIVERMNRTIMEKIRCMLSQKELSESFAMKDMEPAKQILGMQISRDRKNKKIWLSHEKYIEKGHGQKCKWSINDALCDELQSTESNHK</sequence>
<proteinExistence type="predicted"/>
<dbReference type="Pfam" id="PF13683">
    <property type="entry name" value="rve_3"/>
    <property type="match status" value="1"/>
</dbReference>
<organism evidence="4 5">
    <name type="scientific">Musa troglodytarum</name>
    <name type="common">fe'i banana</name>
    <dbReference type="NCBI Taxonomy" id="320322"/>
    <lineage>
        <taxon>Eukaryota</taxon>
        <taxon>Viridiplantae</taxon>
        <taxon>Streptophyta</taxon>
        <taxon>Embryophyta</taxon>
        <taxon>Tracheophyta</taxon>
        <taxon>Spermatophyta</taxon>
        <taxon>Magnoliopsida</taxon>
        <taxon>Liliopsida</taxon>
        <taxon>Zingiberales</taxon>
        <taxon>Musaceae</taxon>
        <taxon>Musa</taxon>
    </lineage>
</organism>
<dbReference type="InterPro" id="IPR039537">
    <property type="entry name" value="Retrotran_Ty1/copia-like"/>
</dbReference>
<keyword evidence="1" id="KW-0378">Hydrolase</keyword>